<dbReference type="OrthoDB" id="5046242at2759"/>
<dbReference type="Proteomes" id="UP000612055">
    <property type="component" value="Unassembled WGS sequence"/>
</dbReference>
<dbReference type="Gene3D" id="3.90.660.10">
    <property type="match status" value="1"/>
</dbReference>
<organism evidence="5 6">
    <name type="scientific">Edaphochlamys debaryana</name>
    <dbReference type="NCBI Taxonomy" id="47281"/>
    <lineage>
        <taxon>Eukaryota</taxon>
        <taxon>Viridiplantae</taxon>
        <taxon>Chlorophyta</taxon>
        <taxon>core chlorophytes</taxon>
        <taxon>Chlorophyceae</taxon>
        <taxon>CS clade</taxon>
        <taxon>Chlamydomonadales</taxon>
        <taxon>Chlamydomonadales incertae sedis</taxon>
        <taxon>Edaphochlamys</taxon>
    </lineage>
</organism>
<feature type="domain" description="Amine oxidase" evidence="4">
    <location>
        <begin position="37"/>
        <end position="494"/>
    </location>
</feature>
<accession>A0A835Y5H3</accession>
<dbReference type="PANTHER" id="PTHR10742">
    <property type="entry name" value="FLAVIN MONOAMINE OXIDASE"/>
    <property type="match status" value="1"/>
</dbReference>
<feature type="region of interest" description="Disordered" evidence="3">
    <location>
        <begin position="593"/>
        <end position="626"/>
    </location>
</feature>
<name>A0A835Y5H3_9CHLO</name>
<keyword evidence="6" id="KW-1185">Reference proteome</keyword>
<evidence type="ECO:0000259" key="4">
    <source>
        <dbReference type="Pfam" id="PF01593"/>
    </source>
</evidence>
<evidence type="ECO:0000256" key="3">
    <source>
        <dbReference type="SAM" id="MobiDB-lite"/>
    </source>
</evidence>
<dbReference type="AlphaFoldDB" id="A0A835Y5H3"/>
<feature type="compositionally biased region" description="Gly residues" evidence="3">
    <location>
        <begin position="696"/>
        <end position="706"/>
    </location>
</feature>
<reference evidence="5" key="1">
    <citation type="journal article" date="2020" name="bioRxiv">
        <title>Comparative genomics of Chlamydomonas.</title>
        <authorList>
            <person name="Craig R.J."/>
            <person name="Hasan A.R."/>
            <person name="Ness R.W."/>
            <person name="Keightley P.D."/>
        </authorList>
    </citation>
    <scope>NUCLEOTIDE SEQUENCE</scope>
    <source>
        <strain evidence="5">CCAP 11/70</strain>
    </source>
</reference>
<dbReference type="PANTHER" id="PTHR10742:SF386">
    <property type="entry name" value="LYSINE-SPECIFIC HISTONE DEMETHYLASE 1A"/>
    <property type="match status" value="1"/>
</dbReference>
<evidence type="ECO:0000313" key="5">
    <source>
        <dbReference type="EMBL" id="KAG2495509.1"/>
    </source>
</evidence>
<dbReference type="InterPro" id="IPR050281">
    <property type="entry name" value="Flavin_monoamine_oxidase"/>
</dbReference>
<feature type="compositionally biased region" description="Low complexity" evidence="3">
    <location>
        <begin position="593"/>
        <end position="608"/>
    </location>
</feature>
<keyword evidence="2" id="KW-0560">Oxidoreductase</keyword>
<protein>
    <recommendedName>
        <fullName evidence="4">Amine oxidase domain-containing protein</fullName>
    </recommendedName>
</protein>
<sequence>MPAATEPRATAAPTAAGVVPAPTPETIVDVVILGAGISGLSAAAKLTASGLRVAVLEARQRVGGRLLTVPLSAGPGQPGLLVDLGGAWVHGIGAPGAPNALFALASQLRLPVAPTDYNDAAMYGPDGCRLGPEAVAEMEAIYTDFEAHLRTAMASPGPNPGPEAPSPGPGLSPNCPVALQPIAAAAAAWADARRLSPSQRGALAFGVCHHMEHYWAGEAAEMGCAALDEEVLPGGDVVMAQGYGGMVEALAQGLDVRLGHAVTDVTYDSAGGVFVTARVGGWGPEQGQVVCVAARAAVVTLPLGVLRSGAVRFSPPLEAVDPAKAAAIARLGTAVYNKVVMLFDPADVFWDDTAFIYRQPGPGEGGLWAYFLNLRKVTGAPILVAFNLGAPAAALEAASDAACVAAALGALAGLYGRDRVRWPRNAAVTRWGSDPHSRMSYTFIPAGLTTAALDDLARPLAGRVFWAGEATHRRHYGTAHGAYASGLTAADGVLAQLASPSAASAASAAAIAGAFGASAALSASGVDRMGPMAGAQQGRAAMAAAAAGAGVGLAAPRPAQARPWSVGRWRRPLAPTAHPPPSFASRDQIQIQPGAAGAPWGPQPQARAQGERVRRQPRPSGGVGGGFKVRTGAGFAAAEAQVAVGVATLALAPTGGTQLQAPQGKPQPPARLALSDTSASAEAMGDRSAAEEQEASGGGGDWGGRRGQPRCWGDRRGAALDGSEAGVGEAGSLETGIAGLQQRSKL</sequence>
<feature type="region of interest" description="Disordered" evidence="3">
    <location>
        <begin position="657"/>
        <end position="746"/>
    </location>
</feature>
<feature type="compositionally biased region" description="Pro residues" evidence="3">
    <location>
        <begin position="157"/>
        <end position="170"/>
    </location>
</feature>
<dbReference type="Gene3D" id="3.50.50.60">
    <property type="entry name" value="FAD/NAD(P)-binding domain"/>
    <property type="match status" value="2"/>
</dbReference>
<proteinExistence type="inferred from homology"/>
<comment type="similarity">
    <text evidence="1">Belongs to the flavin monoamine oxidase family.</text>
</comment>
<dbReference type="InterPro" id="IPR036188">
    <property type="entry name" value="FAD/NAD-bd_sf"/>
</dbReference>
<dbReference type="EMBL" id="JAEHOE010000024">
    <property type="protein sequence ID" value="KAG2495509.1"/>
    <property type="molecule type" value="Genomic_DNA"/>
</dbReference>
<dbReference type="GO" id="GO:0046592">
    <property type="term" value="F:polyamine oxidase activity"/>
    <property type="evidence" value="ECO:0007669"/>
    <property type="project" value="TreeGrafter"/>
</dbReference>
<comment type="caution">
    <text evidence="5">The sequence shown here is derived from an EMBL/GenBank/DDBJ whole genome shotgun (WGS) entry which is preliminary data.</text>
</comment>
<dbReference type="GO" id="GO:0006598">
    <property type="term" value="P:polyamine catabolic process"/>
    <property type="evidence" value="ECO:0007669"/>
    <property type="project" value="TreeGrafter"/>
</dbReference>
<evidence type="ECO:0000313" key="6">
    <source>
        <dbReference type="Proteomes" id="UP000612055"/>
    </source>
</evidence>
<dbReference type="SUPFAM" id="SSF51905">
    <property type="entry name" value="FAD/NAD(P)-binding domain"/>
    <property type="match status" value="1"/>
</dbReference>
<feature type="region of interest" description="Disordered" evidence="3">
    <location>
        <begin position="152"/>
        <end position="173"/>
    </location>
</feature>
<dbReference type="Pfam" id="PF01593">
    <property type="entry name" value="Amino_oxidase"/>
    <property type="match status" value="1"/>
</dbReference>
<evidence type="ECO:0000256" key="2">
    <source>
        <dbReference type="ARBA" id="ARBA00023002"/>
    </source>
</evidence>
<dbReference type="InterPro" id="IPR002937">
    <property type="entry name" value="Amino_oxidase"/>
</dbReference>
<dbReference type="SUPFAM" id="SSF54373">
    <property type="entry name" value="FAD-linked reductases, C-terminal domain"/>
    <property type="match status" value="1"/>
</dbReference>
<gene>
    <name evidence="5" type="ORF">HYH03_006452</name>
</gene>
<evidence type="ECO:0000256" key="1">
    <source>
        <dbReference type="ARBA" id="ARBA00005995"/>
    </source>
</evidence>